<name>A0A4S2K618_OPIFE</name>
<organism evidence="1 2">
    <name type="scientific">Opisthorchis felineus</name>
    <dbReference type="NCBI Taxonomy" id="147828"/>
    <lineage>
        <taxon>Eukaryota</taxon>
        <taxon>Metazoa</taxon>
        <taxon>Spiralia</taxon>
        <taxon>Lophotrochozoa</taxon>
        <taxon>Platyhelminthes</taxon>
        <taxon>Trematoda</taxon>
        <taxon>Digenea</taxon>
        <taxon>Opisthorchiida</taxon>
        <taxon>Opisthorchiata</taxon>
        <taxon>Opisthorchiidae</taxon>
        <taxon>Opisthorchis</taxon>
    </lineage>
</organism>
<evidence type="ECO:0000313" key="2">
    <source>
        <dbReference type="Proteomes" id="UP000308267"/>
    </source>
</evidence>
<gene>
    <name evidence="1" type="ORF">CRM22_011176</name>
</gene>
<dbReference type="AlphaFoldDB" id="A0A4S2K618"/>
<proteinExistence type="predicted"/>
<sequence>MNVTFCYARELAIPHTFSNPCSCIPKQTRYESYEINRSALFSRFKTTVQQRSPNIDVSAHILQEIVENVWFQCSAGRFECKQMVVVDERETRMECEMRNCIASVK</sequence>
<reference evidence="1 2" key="1">
    <citation type="journal article" date="2019" name="BMC Genomics">
        <title>New insights from Opisthorchis felineus genome: update on genomics of the epidemiologically important liver flukes.</title>
        <authorList>
            <person name="Ershov N.I."/>
            <person name="Mordvinov V.A."/>
            <person name="Prokhortchouk E.B."/>
            <person name="Pakharukova M.Y."/>
            <person name="Gunbin K.V."/>
            <person name="Ustyantsev K."/>
            <person name="Genaev M.A."/>
            <person name="Blinov A.G."/>
            <person name="Mazur A."/>
            <person name="Boulygina E."/>
            <person name="Tsygankova S."/>
            <person name="Khrameeva E."/>
            <person name="Chekanov N."/>
            <person name="Fan G."/>
            <person name="Xiao A."/>
            <person name="Zhang H."/>
            <person name="Xu X."/>
            <person name="Yang H."/>
            <person name="Solovyev V."/>
            <person name="Lee S.M."/>
            <person name="Liu X."/>
            <person name="Afonnikov D.A."/>
            <person name="Skryabin K.G."/>
        </authorList>
    </citation>
    <scope>NUCLEOTIDE SEQUENCE [LARGE SCALE GENOMIC DNA]</scope>
    <source>
        <strain evidence="1">AK-0245</strain>
        <tissue evidence="1">Whole organism</tissue>
    </source>
</reference>
<accession>A0A4S2K618</accession>
<protein>
    <submittedName>
        <fullName evidence="1">Uncharacterized protein</fullName>
    </submittedName>
</protein>
<keyword evidence="2" id="KW-1185">Reference proteome</keyword>
<dbReference type="Proteomes" id="UP000308267">
    <property type="component" value="Unassembled WGS sequence"/>
</dbReference>
<evidence type="ECO:0000313" key="1">
    <source>
        <dbReference type="EMBL" id="TGZ44751.1"/>
    </source>
</evidence>
<comment type="caution">
    <text evidence="1">The sequence shown here is derived from an EMBL/GenBank/DDBJ whole genome shotgun (WGS) entry which is preliminary data.</text>
</comment>
<dbReference type="EMBL" id="SJOL01012467">
    <property type="protein sequence ID" value="TGZ44751.1"/>
    <property type="molecule type" value="Genomic_DNA"/>
</dbReference>